<organism evidence="1 2">
    <name type="scientific">Candidatus Faeciplasma gallinarum</name>
    <dbReference type="NCBI Taxonomy" id="2840799"/>
    <lineage>
        <taxon>Bacteria</taxon>
        <taxon>Bacillati</taxon>
        <taxon>Bacillota</taxon>
        <taxon>Clostridia</taxon>
        <taxon>Eubacteriales</taxon>
        <taxon>Oscillospiraceae</taxon>
        <taxon>Oscillospiraceae incertae sedis</taxon>
        <taxon>Candidatus Faeciplasma</taxon>
    </lineage>
</organism>
<reference evidence="1" key="2">
    <citation type="journal article" date="2021" name="PeerJ">
        <title>Extensive microbial diversity within the chicken gut microbiome revealed by metagenomics and culture.</title>
        <authorList>
            <person name="Gilroy R."/>
            <person name="Ravi A."/>
            <person name="Getino M."/>
            <person name="Pursley I."/>
            <person name="Horton D.L."/>
            <person name="Alikhan N.F."/>
            <person name="Baker D."/>
            <person name="Gharbi K."/>
            <person name="Hall N."/>
            <person name="Watson M."/>
            <person name="Adriaenssens E.M."/>
            <person name="Foster-Nyarko E."/>
            <person name="Jarju S."/>
            <person name="Secka A."/>
            <person name="Antonio M."/>
            <person name="Oren A."/>
            <person name="Chaudhuri R.R."/>
            <person name="La Ragione R."/>
            <person name="Hildebrand F."/>
            <person name="Pallen M.J."/>
        </authorList>
    </citation>
    <scope>NUCLEOTIDE SEQUENCE</scope>
    <source>
        <strain evidence="1">CHK157-1446</strain>
    </source>
</reference>
<dbReference type="PANTHER" id="PTHR43649">
    <property type="entry name" value="ARABINOSE-BINDING PROTEIN-RELATED"/>
    <property type="match status" value="1"/>
</dbReference>
<evidence type="ECO:0000313" key="2">
    <source>
        <dbReference type="Proteomes" id="UP000823982"/>
    </source>
</evidence>
<protein>
    <recommendedName>
        <fullName evidence="3">Extracellular solute-binding protein</fullName>
    </recommendedName>
</protein>
<comment type="caution">
    <text evidence="1">The sequence shown here is derived from an EMBL/GenBank/DDBJ whole genome shotgun (WGS) entry which is preliminary data.</text>
</comment>
<dbReference type="SUPFAM" id="SSF53850">
    <property type="entry name" value="Periplasmic binding protein-like II"/>
    <property type="match status" value="1"/>
</dbReference>
<evidence type="ECO:0008006" key="3">
    <source>
        <dbReference type="Google" id="ProtNLM"/>
    </source>
</evidence>
<evidence type="ECO:0000313" key="1">
    <source>
        <dbReference type="EMBL" id="HIS23856.1"/>
    </source>
</evidence>
<proteinExistence type="predicted"/>
<reference evidence="1" key="1">
    <citation type="submission" date="2020-10" db="EMBL/GenBank/DDBJ databases">
        <authorList>
            <person name="Gilroy R."/>
        </authorList>
    </citation>
    <scope>NUCLEOTIDE SEQUENCE</scope>
    <source>
        <strain evidence="1">CHK157-1446</strain>
    </source>
</reference>
<dbReference type="EMBL" id="DVIR01000004">
    <property type="protein sequence ID" value="HIS23856.1"/>
    <property type="molecule type" value="Genomic_DNA"/>
</dbReference>
<name>A0A9D1ELX8_9FIRM</name>
<accession>A0A9D1ELX8</accession>
<dbReference type="Gene3D" id="3.40.190.10">
    <property type="entry name" value="Periplasmic binding protein-like II"/>
    <property type="match status" value="1"/>
</dbReference>
<sequence length="477" mass="53771">MTHTGNVKRILSLAIVAIMIFALVGCGKDEHKIVRLTLSTKDSEAILAAAGIVLPDAETAAGAGTTVKYHHWVDGFHNYSEDEIVNTGYWTFSQKYKGEVEWIQTTYETRFDDLATLIMASTPPDFTTCSVNTFPEKCLKGMFLPVDDYIDYTDPLWSANAEFVDRYFSMNGQSWIICTDVKATDVCAYNRRVISEYGFDDPAELYYNDEWTWDVFYEMCMAFRDPDEDRYALDGWAWQNALVNSTGVTVIAIDEDGKFVSNIDAPQLESVESLIYDLNKNECNSPQVLRGADYDGIGMKEGLTLFWLREKWAFTGPVDEMSNIWGDIAAGEVMFAPIPREAEGDGLYYLGGQPVGYHMVMGAQNPDGVVLLSMCERFKIIDPTVIDVDTRQLKEIYLWSDEMLDMNDECQELAKNNPIVNFAPGCPPQLSTAVNNCIIGTTGDNPSTWAQLKETYREQIDYYLEKLNAYVEEGTMT</sequence>
<dbReference type="PANTHER" id="PTHR43649:SF12">
    <property type="entry name" value="DIACETYLCHITOBIOSE BINDING PROTEIN DASA"/>
    <property type="match status" value="1"/>
</dbReference>
<dbReference type="Proteomes" id="UP000823982">
    <property type="component" value="Unassembled WGS sequence"/>
</dbReference>
<dbReference type="InterPro" id="IPR050490">
    <property type="entry name" value="Bact_solute-bd_prot1"/>
</dbReference>
<dbReference type="AlphaFoldDB" id="A0A9D1ELX8"/>
<gene>
    <name evidence="1" type="ORF">IAD01_00395</name>
</gene>